<dbReference type="AlphaFoldDB" id="A0A1S6HSG8"/>
<evidence type="ECO:0000313" key="2">
    <source>
        <dbReference type="Proteomes" id="UP000189545"/>
    </source>
</evidence>
<dbReference type="KEGG" id="spsw:Sps_03288"/>
<gene>
    <name evidence="1" type="ORF">Sps_03288</name>
</gene>
<name>A0A1S6HSG8_9GAMM</name>
<keyword evidence="2" id="KW-1185">Reference proteome</keyword>
<organism evidence="1 2">
    <name type="scientific">Shewanella psychrophila</name>
    <dbReference type="NCBI Taxonomy" id="225848"/>
    <lineage>
        <taxon>Bacteria</taxon>
        <taxon>Pseudomonadati</taxon>
        <taxon>Pseudomonadota</taxon>
        <taxon>Gammaproteobacteria</taxon>
        <taxon>Alteromonadales</taxon>
        <taxon>Shewanellaceae</taxon>
        <taxon>Shewanella</taxon>
    </lineage>
</organism>
<dbReference type="Proteomes" id="UP000189545">
    <property type="component" value="Chromosome"/>
</dbReference>
<accession>A0A1S6HSG8</accession>
<dbReference type="EMBL" id="CP014782">
    <property type="protein sequence ID" value="AQS38424.1"/>
    <property type="molecule type" value="Genomic_DNA"/>
</dbReference>
<proteinExistence type="predicted"/>
<evidence type="ECO:0000313" key="1">
    <source>
        <dbReference type="EMBL" id="AQS38424.1"/>
    </source>
</evidence>
<reference evidence="1 2" key="1">
    <citation type="submission" date="2016-03" db="EMBL/GenBank/DDBJ databases">
        <title>Complete genome sequence of Shewanella psychrophila WP2, a deep sea bacterium isolated from west Pacific sediment.</title>
        <authorList>
            <person name="Xu G."/>
            <person name="Jian H."/>
        </authorList>
    </citation>
    <scope>NUCLEOTIDE SEQUENCE [LARGE SCALE GENOMIC DNA]</scope>
    <source>
        <strain evidence="1 2">WP2</strain>
    </source>
</reference>
<sequence length="48" mass="5399">MLSLQARWVIISPKLLQRGFKKMAKTLYEHDMRDGLAVSVIALIAGEV</sequence>
<protein>
    <submittedName>
        <fullName evidence="1">Uncharacterized protein</fullName>
    </submittedName>
</protein>